<evidence type="ECO:0000259" key="1">
    <source>
        <dbReference type="Pfam" id="PF14353"/>
    </source>
</evidence>
<evidence type="ECO:0000313" key="3">
    <source>
        <dbReference type="Proteomes" id="UP000215027"/>
    </source>
</evidence>
<dbReference type="Proteomes" id="UP000215027">
    <property type="component" value="Chromosome I"/>
</dbReference>
<name>A0A170PDG9_9CHLR</name>
<dbReference type="RefSeq" id="WP_095041675.1">
    <property type="nucleotide sequence ID" value="NZ_LN890655.1"/>
</dbReference>
<proteinExistence type="predicted"/>
<sequence>MQTQISCPNCGTPYVADIYQVIDVGREPQLKEMLLSGQLNFAVCPNCGAGGRIATPLLYHDQAHDLFMIHVPQEINLDHLRREELVGRLVQQAINQTPMEQRRGYMFQPQTMLTMQSFMEKVWGTEGVTPEMLARQQRQVELLRTLATASPDVQEFLIKDRRQDIDETFFSILRAQIDATSQMGDPNEVVGLLNLQAKLMTETEIGRQLEKQQIALGTLRREAKKAGGLSPELLAKHVIANDADESLVSALALTGQQALTYDFFARLTTEAERREKAGDKAGGQRLGRVRDQLLEMQREMQAAAQQVLQEAQSTLDAILAAPDVEQAVEQQLGRLDEAFMHVLEARLLHAEQSGRREELDKLALIQAVIISRIQGDTPPEIQLLTQLLGAPGKADRERVMAEAAEMISPELIEMVDLVREQAVGAGQGDLAERLVEIRAELNARLLVAGGD</sequence>
<dbReference type="InterPro" id="IPR025682">
    <property type="entry name" value="CpXC_dom"/>
</dbReference>
<dbReference type="AlphaFoldDB" id="A0A170PDG9"/>
<dbReference type="EMBL" id="LN890655">
    <property type="protein sequence ID" value="CUS02013.2"/>
    <property type="molecule type" value="Genomic_DNA"/>
</dbReference>
<reference evidence="2" key="1">
    <citation type="submission" date="2016-01" db="EMBL/GenBank/DDBJ databases">
        <authorList>
            <person name="Mcilroy J.S."/>
            <person name="Karst M S."/>
            <person name="Albertsen M."/>
        </authorList>
    </citation>
    <scope>NUCLEOTIDE SEQUENCE</scope>
    <source>
        <strain evidence="2">Cfx-K</strain>
    </source>
</reference>
<dbReference type="Pfam" id="PF14353">
    <property type="entry name" value="CpXC"/>
    <property type="match status" value="1"/>
</dbReference>
<gene>
    <name evidence="2" type="ORF">CFX0092_A0132</name>
</gene>
<organism evidence="2 3">
    <name type="scientific">Candidatus Promineifilum breve</name>
    <dbReference type="NCBI Taxonomy" id="1806508"/>
    <lineage>
        <taxon>Bacteria</taxon>
        <taxon>Bacillati</taxon>
        <taxon>Chloroflexota</taxon>
        <taxon>Ardenticatenia</taxon>
        <taxon>Candidatus Promineifilales</taxon>
        <taxon>Candidatus Promineifilaceae</taxon>
        <taxon>Candidatus Promineifilum</taxon>
    </lineage>
</organism>
<protein>
    <recommendedName>
        <fullName evidence="1">CpXC domain-containing protein</fullName>
    </recommendedName>
</protein>
<accession>A0A170PDG9</accession>
<evidence type="ECO:0000313" key="2">
    <source>
        <dbReference type="EMBL" id="CUS02013.2"/>
    </source>
</evidence>
<feature type="domain" description="CpXC" evidence="1">
    <location>
        <begin position="5"/>
        <end position="132"/>
    </location>
</feature>
<dbReference type="KEGG" id="pbf:CFX0092_A0132"/>
<dbReference type="OrthoDB" id="150880at2"/>
<keyword evidence="3" id="KW-1185">Reference proteome</keyword>